<dbReference type="OrthoDB" id="674595at2"/>
<dbReference type="AlphaFoldDB" id="A0A291QPV8"/>
<keyword evidence="2" id="KW-1185">Reference proteome</keyword>
<sequence>MQKIWSIILLGAFAFHTLPGDFIHDIFANHTDTKDDEIHHIDGDYVGIPHRHCEFIQIGYSPYDVYEVEHVMTFTEVRWFYAIPSLTYHVPSLEGLSSLRAPPIV</sequence>
<dbReference type="EMBL" id="CP023777">
    <property type="protein sequence ID" value="ATL45966.1"/>
    <property type="molecule type" value="Genomic_DNA"/>
</dbReference>
<proteinExistence type="predicted"/>
<protein>
    <submittedName>
        <fullName evidence="1">Uncharacterized protein</fullName>
    </submittedName>
</protein>
<reference evidence="1 2" key="1">
    <citation type="submission" date="2017-10" db="EMBL/GenBank/DDBJ databases">
        <title>Paenichitinophaga pekingensis gen. nov., sp. nov., isolated from activated sludge.</title>
        <authorList>
            <person name="Jin D."/>
            <person name="Kong X."/>
            <person name="Deng Y."/>
            <person name="Bai Z."/>
        </authorList>
    </citation>
    <scope>NUCLEOTIDE SEQUENCE [LARGE SCALE GENOMIC DNA]</scope>
    <source>
        <strain evidence="1 2">13</strain>
    </source>
</reference>
<evidence type="ECO:0000313" key="1">
    <source>
        <dbReference type="EMBL" id="ATL45966.1"/>
    </source>
</evidence>
<accession>A0A291QPV8</accession>
<dbReference type="RefSeq" id="WP_098192356.1">
    <property type="nucleotide sequence ID" value="NZ_CP023777.1"/>
</dbReference>
<evidence type="ECO:0000313" key="2">
    <source>
        <dbReference type="Proteomes" id="UP000220133"/>
    </source>
</evidence>
<dbReference type="Proteomes" id="UP000220133">
    <property type="component" value="Chromosome"/>
</dbReference>
<dbReference type="KEGG" id="cbae:COR50_01635"/>
<organism evidence="1 2">
    <name type="scientific">Chitinophaga caeni</name>
    <dbReference type="NCBI Taxonomy" id="2029983"/>
    <lineage>
        <taxon>Bacteria</taxon>
        <taxon>Pseudomonadati</taxon>
        <taxon>Bacteroidota</taxon>
        <taxon>Chitinophagia</taxon>
        <taxon>Chitinophagales</taxon>
        <taxon>Chitinophagaceae</taxon>
        <taxon>Chitinophaga</taxon>
    </lineage>
</organism>
<name>A0A291QPV8_9BACT</name>
<gene>
    <name evidence="1" type="ORF">COR50_01635</name>
</gene>